<reference evidence="1 2" key="1">
    <citation type="submission" date="2019-12" db="EMBL/GenBank/DDBJ databases">
        <title>Snethiella sp. nov. sp. isolated from sea sand.</title>
        <authorList>
            <person name="Kim J."/>
            <person name="Jeong S.E."/>
            <person name="Jung H.S."/>
            <person name="Jeon C.O."/>
        </authorList>
    </citation>
    <scope>NUCLEOTIDE SEQUENCE [LARGE SCALE GENOMIC DNA]</scope>
    <source>
        <strain evidence="1 2">DP05</strain>
    </source>
</reference>
<organism evidence="1 2">
    <name type="scientific">Sneathiella litorea</name>
    <dbReference type="NCBI Taxonomy" id="2606216"/>
    <lineage>
        <taxon>Bacteria</taxon>
        <taxon>Pseudomonadati</taxon>
        <taxon>Pseudomonadota</taxon>
        <taxon>Alphaproteobacteria</taxon>
        <taxon>Sneathiellales</taxon>
        <taxon>Sneathiellaceae</taxon>
        <taxon>Sneathiella</taxon>
    </lineage>
</organism>
<dbReference type="AlphaFoldDB" id="A0A6L8W946"/>
<accession>A0A6L8W946</accession>
<sequence>MTFATGARHGLSYIAEETFGTTPSSPDMTAIRHTACSLGLSKTTLESAEIRSDRQIAHLLHGQKTVSGTIETELSYGAFDDLLATVMQSSWSSDVLKAGASQPSFTFERAFADIGQYQLLTGCVIDRLRLNVRPDRLITGTFGVIGKSSAISSSSVDGSPTAAAANDPMDSFSGSLEEGGSSIGIVVGLDLNIDNALEQAFVIGEDEASSLLAGQSRITGEITTYFEDAALLNKFAARTESSLILTCSGDGGSLKFVLPRIVYTGAENPTLGAGPITLSLPFTALYDSDEATNLKITRTAA</sequence>
<dbReference type="InterPro" id="IPR044000">
    <property type="entry name" value="Phage_tube_2"/>
</dbReference>
<evidence type="ECO:0000313" key="1">
    <source>
        <dbReference type="EMBL" id="MZR30900.1"/>
    </source>
</evidence>
<dbReference type="EMBL" id="WTUW01000002">
    <property type="protein sequence ID" value="MZR30900.1"/>
    <property type="molecule type" value="Genomic_DNA"/>
</dbReference>
<proteinExistence type="predicted"/>
<dbReference type="RefSeq" id="WP_161315441.1">
    <property type="nucleotide sequence ID" value="NZ_WTUW01000002.1"/>
</dbReference>
<gene>
    <name evidence="1" type="ORF">GQE98_09670</name>
</gene>
<keyword evidence="2" id="KW-1185">Reference proteome</keyword>
<dbReference type="Pfam" id="PF18906">
    <property type="entry name" value="Phage_tube_2"/>
    <property type="match status" value="1"/>
</dbReference>
<dbReference type="Proteomes" id="UP000476030">
    <property type="component" value="Unassembled WGS sequence"/>
</dbReference>
<evidence type="ECO:0000313" key="2">
    <source>
        <dbReference type="Proteomes" id="UP000476030"/>
    </source>
</evidence>
<name>A0A6L8W946_9PROT</name>
<protein>
    <submittedName>
        <fullName evidence="1">Uncharacterized protein</fullName>
    </submittedName>
</protein>
<comment type="caution">
    <text evidence="1">The sequence shown here is derived from an EMBL/GenBank/DDBJ whole genome shotgun (WGS) entry which is preliminary data.</text>
</comment>